<dbReference type="GO" id="GO:0016747">
    <property type="term" value="F:acyltransferase activity, transferring groups other than amino-acyl groups"/>
    <property type="evidence" value="ECO:0007669"/>
    <property type="project" value="InterPro"/>
</dbReference>
<dbReference type="FunFam" id="3.40.630.30:FF:000065">
    <property type="entry name" value="N-terminal acetyltransferase complex ARD1 subunit homolog"/>
    <property type="match status" value="1"/>
</dbReference>
<dbReference type="OrthoDB" id="372421at2759"/>
<dbReference type="PANTHER" id="PTHR23355">
    <property type="entry name" value="RIBONUCLEASE"/>
    <property type="match status" value="1"/>
</dbReference>
<dbReference type="PROSITE" id="PS01175">
    <property type="entry name" value="RIBONUCLEASE_II"/>
    <property type="match status" value="1"/>
</dbReference>
<comment type="similarity">
    <text evidence="3">Belongs to the RNR ribonuclease family.</text>
</comment>
<accession>A0A132ACL6</accession>
<protein>
    <submittedName>
        <fullName evidence="4">Ribonuclease-like protein</fullName>
    </submittedName>
</protein>
<dbReference type="InterPro" id="IPR041093">
    <property type="entry name" value="Dis3l2-like_C"/>
</dbReference>
<gene>
    <name evidence="4" type="ORF">QR98_0067040</name>
</gene>
<dbReference type="Pfam" id="PF00773">
    <property type="entry name" value="RNB"/>
    <property type="match status" value="1"/>
</dbReference>
<evidence type="ECO:0000256" key="1">
    <source>
        <dbReference type="ARBA" id="ARBA00022679"/>
    </source>
</evidence>
<dbReference type="Pfam" id="PF17877">
    <property type="entry name" value="Dis3l2_C_term"/>
    <property type="match status" value="1"/>
</dbReference>
<dbReference type="EMBL" id="JXLN01012231">
    <property type="protein sequence ID" value="KPM08190.1"/>
    <property type="molecule type" value="Genomic_DNA"/>
</dbReference>
<dbReference type="SMART" id="SM00955">
    <property type="entry name" value="RNB"/>
    <property type="match status" value="1"/>
</dbReference>
<dbReference type="Gene3D" id="2.40.50.700">
    <property type="match status" value="1"/>
</dbReference>
<proteinExistence type="inferred from homology"/>
<organism evidence="4 5">
    <name type="scientific">Sarcoptes scabiei</name>
    <name type="common">Itch mite</name>
    <name type="synonym">Acarus scabiei</name>
    <dbReference type="NCBI Taxonomy" id="52283"/>
    <lineage>
        <taxon>Eukaryota</taxon>
        <taxon>Metazoa</taxon>
        <taxon>Ecdysozoa</taxon>
        <taxon>Arthropoda</taxon>
        <taxon>Chelicerata</taxon>
        <taxon>Arachnida</taxon>
        <taxon>Acari</taxon>
        <taxon>Acariformes</taxon>
        <taxon>Sarcoptiformes</taxon>
        <taxon>Astigmata</taxon>
        <taxon>Psoroptidia</taxon>
        <taxon>Sarcoptoidea</taxon>
        <taxon>Sarcoptidae</taxon>
        <taxon>Sarcoptinae</taxon>
        <taxon>Sarcoptes</taxon>
    </lineage>
</organism>
<dbReference type="InterPro" id="IPR012340">
    <property type="entry name" value="NA-bd_OB-fold"/>
</dbReference>
<dbReference type="Pfam" id="PF17849">
    <property type="entry name" value="OB_Dis3"/>
    <property type="match status" value="1"/>
</dbReference>
<dbReference type="Pfam" id="PF00583">
    <property type="entry name" value="Acetyltransf_1"/>
    <property type="match status" value="1"/>
</dbReference>
<dbReference type="InterPro" id="IPR001900">
    <property type="entry name" value="RNase_II/R"/>
</dbReference>
<comment type="caution">
    <text evidence="4">The sequence shown here is derived from an EMBL/GenBank/DDBJ whole genome shotgun (WGS) entry which is preliminary data.</text>
</comment>
<dbReference type="GO" id="GO:0006402">
    <property type="term" value="P:mRNA catabolic process"/>
    <property type="evidence" value="ECO:0007669"/>
    <property type="project" value="TreeGrafter"/>
</dbReference>
<dbReference type="Gene3D" id="2.40.50.140">
    <property type="entry name" value="Nucleic acid-binding proteins"/>
    <property type="match status" value="1"/>
</dbReference>
<dbReference type="InterPro" id="IPR050180">
    <property type="entry name" value="RNR_Ribonuclease"/>
</dbReference>
<dbReference type="PROSITE" id="PS51186">
    <property type="entry name" value="GNAT"/>
    <property type="match status" value="1"/>
</dbReference>
<evidence type="ECO:0000256" key="3">
    <source>
        <dbReference type="RuleBase" id="RU003901"/>
    </source>
</evidence>
<dbReference type="PANTHER" id="PTHR23355:SF9">
    <property type="entry name" value="DIS3-LIKE EXONUCLEASE 2"/>
    <property type="match status" value="1"/>
</dbReference>
<dbReference type="SUPFAM" id="SSF55729">
    <property type="entry name" value="Acyl-CoA N-acyltransferases (Nat)"/>
    <property type="match status" value="1"/>
</dbReference>
<name>A0A132ACL6_SARSC</name>
<keyword evidence="1" id="KW-0808">Transferase</keyword>
<dbReference type="Proteomes" id="UP000616769">
    <property type="component" value="Unassembled WGS sequence"/>
</dbReference>
<dbReference type="GO" id="GO:0003723">
    <property type="term" value="F:RNA binding"/>
    <property type="evidence" value="ECO:0007669"/>
    <property type="project" value="InterPro"/>
</dbReference>
<dbReference type="AlphaFoldDB" id="A0A132ACL6"/>
<keyword evidence="2" id="KW-0012">Acyltransferase</keyword>
<dbReference type="InterPro" id="IPR016181">
    <property type="entry name" value="Acyl_CoA_acyltransferase"/>
</dbReference>
<dbReference type="InterPro" id="IPR022966">
    <property type="entry name" value="RNase_II/R_CS"/>
</dbReference>
<dbReference type="GO" id="GO:0000932">
    <property type="term" value="C:P-body"/>
    <property type="evidence" value="ECO:0007669"/>
    <property type="project" value="TreeGrafter"/>
</dbReference>
<dbReference type="InterPro" id="IPR041505">
    <property type="entry name" value="Dis3_CSD2"/>
</dbReference>
<reference evidence="4 5" key="1">
    <citation type="journal article" date="2015" name="Parasit. Vectors">
        <title>Draft genome of the scabies mite.</title>
        <authorList>
            <person name="Rider S.D.Jr."/>
            <person name="Morgan M.S."/>
            <person name="Arlian L.G."/>
        </authorList>
    </citation>
    <scope>NUCLEOTIDE SEQUENCE [LARGE SCALE GENOMIC DNA]</scope>
    <source>
        <strain evidence="4">Arlian Lab</strain>
    </source>
</reference>
<dbReference type="Gene3D" id="3.40.630.30">
    <property type="match status" value="1"/>
</dbReference>
<evidence type="ECO:0000313" key="4">
    <source>
        <dbReference type="EMBL" id="KPM08190.1"/>
    </source>
</evidence>
<sequence>MRLVAQQCRIGLRNLRDQGLDIYIKSLIDRNRALNGDTVAVKLYDAKEWTISYTDIDLNWDKWKRDFDTILSEEIIVDLNNLKLNSKDSNKLSLGMISSPNDSSKTKKDLIQGEFQNLPLKLFMLDVEILKANIPYWPEFIQRTGKVVHIIERNHSLKMAGSLHIDMKTNICRINSRDIKIPPVIIPSNVVPGYILQKQESYKNHLFLATISDWPVDSLYPKGEIIKVFEEIGDVVVEHEVCLMTLGIDSQDFPDEVIEEYQASYPNDWKIPLEEFKNRKDLRNDCVFTIDPETAKDLDDAVSFRAISQNLFEIGIHIADVSYFIQENSKIDAIAKDRATSVYLVHKVIPMLPHIFSQNLCSLNPNEDKLTLSIIFKIDSDGEIHDRWIGRTIINSCCKLNYEIAQVLIELDESSMDDRNHFHQFPKIYGKWTVNDIGHRVRCLNKIARKLREKRFENNSLYINKKKIYFLLGENNQPIAMNNYQLQESNYLIEELMLLANKYIAKFIFKKFAKKGMAFLRKHAPIDFKSLNNLMKPFQKNAILPNNIDSIASILNASKSLKEDDPIVYKIFSTCLIKSLKLAEYVAVDSRDSASSFHHFALNFDKYTHFTSPIRRYADVVVHRLLCLALGYSSTTTLDRNQLKMIAKNCNTRKYNAFLASEKSSEIYLKAYLNLIGSFVCEAVVFNVYDHSFDVIILDFDLMQRIYTDKMHLENSEFVRDHRSACLKLYWKPIENGPQFDRNGLEQTIIRNSRLKVELKVNKKFEMKVMLQKRLSSRNSFDSTMTNLRPFRLDDLFHFNTVNLDPFTETYGLSFYLQYLTQWPEYFHTAESPWGEIMGYIMGKVEGSGTNWHGHVTALTVGPQYRRLNLAAKLMYCLELTSERKLAYFVDLFVRVSNSIAINMYKNLGYTVYRQVLEYYTGDPDEDAYDMRKALSKDKEKKSIIPLPHPVKITDLE</sequence>
<dbReference type="Gene3D" id="2.40.50.690">
    <property type="match status" value="1"/>
</dbReference>
<dbReference type="SUPFAM" id="SSF50249">
    <property type="entry name" value="Nucleic acid-binding proteins"/>
    <property type="match status" value="2"/>
</dbReference>
<evidence type="ECO:0000313" key="5">
    <source>
        <dbReference type="Proteomes" id="UP000616769"/>
    </source>
</evidence>
<evidence type="ECO:0000256" key="2">
    <source>
        <dbReference type="ARBA" id="ARBA00023315"/>
    </source>
</evidence>
<dbReference type="InterPro" id="IPR000182">
    <property type="entry name" value="GNAT_dom"/>
</dbReference>
<dbReference type="VEuPathDB" id="VectorBase:SSCA006195"/>
<dbReference type="GO" id="GO:0000175">
    <property type="term" value="F:3'-5'-RNA exonuclease activity"/>
    <property type="evidence" value="ECO:0007669"/>
    <property type="project" value="TreeGrafter"/>
</dbReference>